<dbReference type="InterPro" id="IPR001279">
    <property type="entry name" value="Metallo-B-lactamas"/>
</dbReference>
<dbReference type="GO" id="GO:0006749">
    <property type="term" value="P:glutathione metabolic process"/>
    <property type="evidence" value="ECO:0007669"/>
    <property type="project" value="InterPro"/>
</dbReference>
<dbReference type="SUPFAM" id="SSF47391">
    <property type="entry name" value="Dimerization-anchoring domain of cAMP-dependent PK regulatory subunit"/>
    <property type="match status" value="1"/>
</dbReference>
<dbReference type="InterPro" id="IPR044528">
    <property type="entry name" value="POD-like_MBL-fold"/>
</dbReference>
<dbReference type="Gene3D" id="3.60.15.10">
    <property type="entry name" value="Ribonuclease Z/Hydroxyacylglutathione hydrolase-like"/>
    <property type="match status" value="1"/>
</dbReference>
<dbReference type="InterPro" id="IPR051682">
    <property type="entry name" value="Mito_Persulfide_Diox"/>
</dbReference>
<organism evidence="3">
    <name type="scientific">Eutreptiella gymnastica</name>
    <dbReference type="NCBI Taxonomy" id="73025"/>
    <lineage>
        <taxon>Eukaryota</taxon>
        <taxon>Discoba</taxon>
        <taxon>Euglenozoa</taxon>
        <taxon>Euglenida</taxon>
        <taxon>Spirocuta</taxon>
        <taxon>Euglenophyceae</taxon>
        <taxon>Eutreptiales</taxon>
        <taxon>Eutreptiaceae</taxon>
        <taxon>Eutreptiella</taxon>
    </lineage>
</organism>
<dbReference type="AlphaFoldDB" id="A0A7S4FG13"/>
<keyword evidence="1" id="KW-0479">Metal-binding</keyword>
<dbReference type="GO" id="GO:0046872">
    <property type="term" value="F:metal ion binding"/>
    <property type="evidence" value="ECO:0007669"/>
    <property type="project" value="UniProtKB-KW"/>
</dbReference>
<evidence type="ECO:0000313" key="3">
    <source>
        <dbReference type="EMBL" id="CAE0792585.1"/>
    </source>
</evidence>
<dbReference type="Pfam" id="PF00753">
    <property type="entry name" value="Lactamase_B"/>
    <property type="match status" value="1"/>
</dbReference>
<accession>A0A7S4FG13</accession>
<dbReference type="PANTHER" id="PTHR43084">
    <property type="entry name" value="PERSULFIDE DIOXYGENASE ETHE1"/>
    <property type="match status" value="1"/>
</dbReference>
<evidence type="ECO:0000259" key="2">
    <source>
        <dbReference type="SMART" id="SM00849"/>
    </source>
</evidence>
<proteinExistence type="predicted"/>
<dbReference type="CDD" id="cd07724">
    <property type="entry name" value="POD-like_MBL-fold"/>
    <property type="match status" value="1"/>
</dbReference>
<dbReference type="GO" id="GO:0070813">
    <property type="term" value="P:hydrogen sulfide metabolic process"/>
    <property type="evidence" value="ECO:0007669"/>
    <property type="project" value="TreeGrafter"/>
</dbReference>
<reference evidence="3" key="1">
    <citation type="submission" date="2021-01" db="EMBL/GenBank/DDBJ databases">
        <authorList>
            <person name="Corre E."/>
            <person name="Pelletier E."/>
            <person name="Niang G."/>
            <person name="Scheremetjew M."/>
            <person name="Finn R."/>
            <person name="Kale V."/>
            <person name="Holt S."/>
            <person name="Cochrane G."/>
            <person name="Meng A."/>
            <person name="Brown T."/>
            <person name="Cohen L."/>
        </authorList>
    </citation>
    <scope>NUCLEOTIDE SEQUENCE</scope>
    <source>
        <strain evidence="3">CCMP1594</strain>
    </source>
</reference>
<sequence>MSSRHRQTDERREWAAYLQQHNIARVLDNLVADMLSHKPAEPESFLALTALGLSAPEAQAMIDRGLHHKIRQMVDDMKKQCTTPAQDLAAFPGPASSNAPAPVVEALFDSTTSTLTYVVHNPETRDAVIFDPVLDFDANSFQTRTDSLARLIAVVEAKKLNVHYVIETHVHADHLTGAGWLKQRLGCNSVISSRVKGVQETFAQHLDMPTLKCDGSQFDKLVEDGEKFTAGSLVIECIATPGHTPACTCFKIGGLLFTGDALFMPDFGTGRCDFPNGSADDLYTSIHDKLYALPDETRVFVGHDYQPGGRALKYETTIRACKAQNKQLTAVTAREEFVAWRRTRDAGLAPPKLLYQSLQVNLNNGVLPSKGANGKRYMIIPLNGLKNTDEVGQ</sequence>
<dbReference type="CDD" id="cd22961">
    <property type="entry name" value="DD_TEX55-like"/>
    <property type="match status" value="1"/>
</dbReference>
<evidence type="ECO:0000256" key="1">
    <source>
        <dbReference type="ARBA" id="ARBA00022723"/>
    </source>
</evidence>
<gene>
    <name evidence="3" type="ORF">EGYM00163_LOCUS3701</name>
</gene>
<protein>
    <recommendedName>
        <fullName evidence="2">Metallo-beta-lactamase domain-containing protein</fullName>
    </recommendedName>
</protein>
<dbReference type="InterPro" id="IPR036866">
    <property type="entry name" value="RibonucZ/Hydroxyglut_hydro"/>
</dbReference>
<dbReference type="EMBL" id="HBJA01011728">
    <property type="protein sequence ID" value="CAE0792585.1"/>
    <property type="molecule type" value="Transcribed_RNA"/>
</dbReference>
<dbReference type="SUPFAM" id="SSF56281">
    <property type="entry name" value="Metallo-hydrolase/oxidoreductase"/>
    <property type="match status" value="1"/>
</dbReference>
<name>A0A7S4FG13_9EUGL</name>
<dbReference type="GO" id="GO:0050313">
    <property type="term" value="F:sulfur dioxygenase activity"/>
    <property type="evidence" value="ECO:0007669"/>
    <property type="project" value="InterPro"/>
</dbReference>
<dbReference type="SMART" id="SM00849">
    <property type="entry name" value="Lactamase_B"/>
    <property type="match status" value="1"/>
</dbReference>
<dbReference type="PANTHER" id="PTHR43084:SF1">
    <property type="entry name" value="PERSULFIDE DIOXYGENASE ETHE1, MITOCHONDRIAL"/>
    <property type="match status" value="1"/>
</dbReference>
<feature type="domain" description="Metallo-beta-lactamase" evidence="2">
    <location>
        <begin position="113"/>
        <end position="303"/>
    </location>
</feature>